<feature type="region of interest" description="Disordered" evidence="16">
    <location>
        <begin position="286"/>
        <end position="313"/>
    </location>
</feature>
<dbReference type="FunFam" id="3.40.50.300:FF:000074">
    <property type="entry name" value="Multidrug resistance-associated protein 5 isoform 1"/>
    <property type="match status" value="1"/>
</dbReference>
<dbReference type="Pfam" id="PF00005">
    <property type="entry name" value="ABC_tran"/>
    <property type="match status" value="2"/>
</dbReference>
<comment type="subcellular location">
    <subcellularLocation>
        <location evidence="2">Cell membrane</location>
        <topology evidence="2">Multi-pass membrane protein</topology>
    </subcellularLocation>
    <subcellularLocation>
        <location evidence="1">Vacuole membrane</location>
        <topology evidence="1">Multi-pass membrane protein</topology>
    </subcellularLocation>
</comment>
<keyword evidence="21" id="KW-1185">Reference proteome</keyword>
<dbReference type="InterPro" id="IPR003593">
    <property type="entry name" value="AAA+_ATPase"/>
</dbReference>
<keyword evidence="9" id="KW-0547">Nucleotide-binding</keyword>
<evidence type="ECO:0000259" key="19">
    <source>
        <dbReference type="PROSITE" id="PS50929"/>
    </source>
</evidence>
<feature type="transmembrane region" description="Helical" evidence="17">
    <location>
        <begin position="1051"/>
        <end position="1073"/>
    </location>
</feature>
<dbReference type="Pfam" id="PF24357">
    <property type="entry name" value="TMD0_ABC"/>
    <property type="match status" value="1"/>
</dbReference>
<dbReference type="EC" id="7.6.2.3" evidence="14"/>
<sequence length="1562" mass="173190">MSEAELSGFESFCGSEFWNLTLTWYDPVGPFFTVCFEETVLKWIPIGWLLLSAIPYCLYLRRLEKDSPPRGRLRLLKQLASVYLAVIALADLIKSASGGQPQATTLSAALQCVAYLFTLILLQVEYKKGVVASGVLFFFWLFSLLCGIEPFYSKIVYYTETDPFFKATFYCHFAGILVSLVLNCVADNGPEDLVDGRRPCPETRSSFLARIAYWWMTPLLFTGYRKSLTESDLFALNPRDVCTKLVPKFLRVWAKVWADFRIRQSRKNALKVPVPVSYKVSEEERAPLLGGGGGGPPGPGGKKPPGRGGPGGATGPTPSLFTAIVKIFGARFLLSWSCKIVYDFVQFINPSLLKFVIEYVEDTSIPVWKGYIYAAAFFGSSIVSSFFFHQMFHIGMTSAMQIKAVVIAAIYRKALLLNAAGKKDTTVGEVVNLMSVDAQRLQDVAGYLWMVFSAPLQITIAIVLLWQELGASVLAGLAVMVLLIPVNGALASAQRKLQVAQMKNKDDRIKLLNEVFSGIKVLKLYAWELSFQRQVEQIRERELITLKKTAYLSAIGTFTWTCAPFLVTLATFAAYILSSSENVLTAGKAFTALSLFNILRVPLSLLPMIIAYLVTAMVSVNRISKFLSGEEIDPNLVLREPHRPGASRIEVSGADFCWEKGLPPTLRDISFSLPDGGLTAVVGSVGAGKSSLVAGVLGDMLKPRGSVTIRGRVALVSQQAWIQNATLRDNIQFTGSWDDHRYAKVLDCCALRPDLEILPGGDMTEIGEKGINLSGGQKQRVSLARAVYQDADIYILDDPLSAVDSHVGKHIFDQVIGPNGVLAGKTRLFVTNAIQWLPFVDNILVLSQGTVSEHGTYEQLMSRNGPFAQFLKQYITQEAEENEADEETGEIGEHEEPEVARLKEEVLSRVERLTSEDEDAISRRNSPTNTARSSSRRGGRRLSRRMSSRQQDVEQIKEEAKRKEREKLIQEERSATGNVKYQVFLAYFKAMNLRMTVSFFLFFILYQTASVFANVWLSIWTEDPYLNNASIPSNTSEYAALQNLYLGGYGAIGAAQAVFVLIYALLAAVAFVISSRKLHAKMLSNILRAPMSFFDTTPVGRIVNRFSRDIETIDNLLPQMFRSWISTFFNVMSTIVVISFSTPAFMSVIVPLGVLYVFVQRFFISTSRQLKRIESTTRSPIYTHFSETVTGTQTIRAYGASDEFVNESQRRVDYNQIFYFAGIAANRWLGFHLDFCGALSVLAATLFAVIGRGSVNGGTVGLSVSYALQVTAALNWMVRMSSDLETNIVSVERLEEYAKVQTEAEWDIPQTRPPPSWPPAGAVTFNDYAVRYRDGLDLVLRGITCDIRSGEKVGIVGRTGAGKSSLTLALFRIIEAARGRVTIDGEDISGLGLHQLRSRLTILPQDPVIFSGTLRMNLDPFDEKTDAELWSALELAHLKSFASALPEGLAYQCGEEGSNLSVGQRQLVCLARTLLRKSKILVLDEATAAVDLETDALIQQTIRKEFKDATVITIAHRLNTILDSDRVIVLDRGLIKEFDSPKALLQKPKSSFYSMARDANLV</sequence>
<feature type="domain" description="ABC transmembrane type-1" evidence="19">
    <location>
        <begin position="1000"/>
        <end position="1286"/>
    </location>
</feature>
<evidence type="ECO:0000259" key="18">
    <source>
        <dbReference type="PROSITE" id="PS50893"/>
    </source>
</evidence>
<dbReference type="CDD" id="cd18595">
    <property type="entry name" value="ABC_6TM_MRP1_2_3_6_D1_like"/>
    <property type="match status" value="1"/>
</dbReference>
<evidence type="ECO:0000256" key="5">
    <source>
        <dbReference type="ARBA" id="ARBA00022475"/>
    </source>
</evidence>
<dbReference type="SUPFAM" id="SSF90123">
    <property type="entry name" value="ABC transporter transmembrane region"/>
    <property type="match status" value="2"/>
</dbReference>
<evidence type="ECO:0000256" key="2">
    <source>
        <dbReference type="ARBA" id="ARBA00004651"/>
    </source>
</evidence>
<feature type="domain" description="ABC transporter" evidence="18">
    <location>
        <begin position="651"/>
        <end position="873"/>
    </location>
</feature>
<evidence type="ECO:0000256" key="8">
    <source>
        <dbReference type="ARBA" id="ARBA00022737"/>
    </source>
</evidence>
<evidence type="ECO:0000256" key="6">
    <source>
        <dbReference type="ARBA" id="ARBA00022554"/>
    </source>
</evidence>
<dbReference type="InterPro" id="IPR050173">
    <property type="entry name" value="ABC_transporter_C-like"/>
</dbReference>
<dbReference type="InterPro" id="IPR011527">
    <property type="entry name" value="ABC1_TM_dom"/>
</dbReference>
<dbReference type="FunFam" id="3.40.50.300:FF:000293">
    <property type="entry name" value="ATP binding cassette subfamily C member 1"/>
    <property type="match status" value="1"/>
</dbReference>
<feature type="transmembrane region" description="Helical" evidence="17">
    <location>
        <begin position="80"/>
        <end position="97"/>
    </location>
</feature>
<dbReference type="SMART" id="SM00382">
    <property type="entry name" value="AAA"/>
    <property type="match status" value="2"/>
</dbReference>
<dbReference type="GO" id="GO:0015431">
    <property type="term" value="F:ABC-type glutathione S-conjugate transporter activity"/>
    <property type="evidence" value="ECO:0007669"/>
    <property type="project" value="UniProtKB-EC"/>
</dbReference>
<dbReference type="STRING" id="282301.A0A267F0B9"/>
<evidence type="ECO:0000256" key="11">
    <source>
        <dbReference type="ARBA" id="ARBA00022967"/>
    </source>
</evidence>
<dbReference type="InterPro" id="IPR036640">
    <property type="entry name" value="ABC1_TM_sf"/>
</dbReference>
<feature type="compositionally biased region" description="Acidic residues" evidence="16">
    <location>
        <begin position="880"/>
        <end position="890"/>
    </location>
</feature>
<dbReference type="EMBL" id="NIVC01001551">
    <property type="protein sequence ID" value="PAA66539.1"/>
    <property type="molecule type" value="Genomic_DNA"/>
</dbReference>
<feature type="compositionally biased region" description="Gly residues" evidence="16">
    <location>
        <begin position="289"/>
        <end position="313"/>
    </location>
</feature>
<dbReference type="GO" id="GO:0005524">
    <property type="term" value="F:ATP binding"/>
    <property type="evidence" value="ECO:0007669"/>
    <property type="project" value="UniProtKB-KW"/>
</dbReference>
<evidence type="ECO:0000256" key="14">
    <source>
        <dbReference type="ARBA" id="ARBA00024220"/>
    </source>
</evidence>
<dbReference type="Gene3D" id="3.40.50.300">
    <property type="entry name" value="P-loop containing nucleotide triphosphate hydrolases"/>
    <property type="match status" value="2"/>
</dbReference>
<keyword evidence="6" id="KW-0926">Vacuole</keyword>
<dbReference type="InterPro" id="IPR056227">
    <property type="entry name" value="TMD0_ABC"/>
</dbReference>
<dbReference type="PANTHER" id="PTHR24223:SF443">
    <property type="entry name" value="MULTIDRUG-RESISTANCE LIKE PROTEIN 1, ISOFORM I"/>
    <property type="match status" value="1"/>
</dbReference>
<evidence type="ECO:0000256" key="1">
    <source>
        <dbReference type="ARBA" id="ARBA00004128"/>
    </source>
</evidence>
<feature type="compositionally biased region" description="Basic residues" evidence="16">
    <location>
        <begin position="934"/>
        <end position="947"/>
    </location>
</feature>
<keyword evidence="12 17" id="KW-1133">Transmembrane helix</keyword>
<name>A0A267F0B9_9PLAT</name>
<dbReference type="PROSITE" id="PS50929">
    <property type="entry name" value="ABC_TM1F"/>
    <property type="match status" value="2"/>
</dbReference>
<organism evidence="20 21">
    <name type="scientific">Macrostomum lignano</name>
    <dbReference type="NCBI Taxonomy" id="282301"/>
    <lineage>
        <taxon>Eukaryota</taxon>
        <taxon>Metazoa</taxon>
        <taxon>Spiralia</taxon>
        <taxon>Lophotrochozoa</taxon>
        <taxon>Platyhelminthes</taxon>
        <taxon>Rhabditophora</taxon>
        <taxon>Macrostomorpha</taxon>
        <taxon>Macrostomida</taxon>
        <taxon>Macrostomidae</taxon>
        <taxon>Macrostomum</taxon>
    </lineage>
</organism>
<dbReference type="CDD" id="cd18603">
    <property type="entry name" value="ABC_6TM_MRP1_2_3_6_D2_like"/>
    <property type="match status" value="1"/>
</dbReference>
<evidence type="ECO:0000256" key="9">
    <source>
        <dbReference type="ARBA" id="ARBA00022741"/>
    </source>
</evidence>
<feature type="transmembrane region" description="Helical" evidence="17">
    <location>
        <begin position="370"/>
        <end position="388"/>
    </location>
</feature>
<keyword evidence="10" id="KW-0067">ATP-binding</keyword>
<dbReference type="NCBIfam" id="TIGR00957">
    <property type="entry name" value="MRP_assoc_pro"/>
    <property type="match status" value="1"/>
</dbReference>
<feature type="compositionally biased region" description="Basic and acidic residues" evidence="16">
    <location>
        <begin position="951"/>
        <end position="965"/>
    </location>
</feature>
<evidence type="ECO:0000256" key="7">
    <source>
        <dbReference type="ARBA" id="ARBA00022692"/>
    </source>
</evidence>
<feature type="transmembrane region" description="Helical" evidence="17">
    <location>
        <begin position="164"/>
        <end position="186"/>
    </location>
</feature>
<feature type="transmembrane region" description="Helical" evidence="17">
    <location>
        <begin position="103"/>
        <end position="122"/>
    </location>
</feature>
<comment type="catalytic activity">
    <reaction evidence="15">
        <text>leukotriene C4(in) + ATP + H2O = leukotriene C4(out) + ADP + phosphate + H(+)</text>
        <dbReference type="Rhea" id="RHEA:38963"/>
        <dbReference type="ChEBI" id="CHEBI:15377"/>
        <dbReference type="ChEBI" id="CHEBI:15378"/>
        <dbReference type="ChEBI" id="CHEBI:30616"/>
        <dbReference type="ChEBI" id="CHEBI:43474"/>
        <dbReference type="ChEBI" id="CHEBI:57973"/>
        <dbReference type="ChEBI" id="CHEBI:456216"/>
    </reaction>
    <physiologicalReaction direction="left-to-right" evidence="15">
        <dbReference type="Rhea" id="RHEA:38964"/>
    </physiologicalReaction>
</comment>
<feature type="transmembrane region" description="Helical" evidence="17">
    <location>
        <begin position="207"/>
        <end position="224"/>
    </location>
</feature>
<dbReference type="FunFam" id="1.20.1560.10:FF:000001">
    <property type="entry name" value="ATP-binding cassette subfamily C member 1"/>
    <property type="match status" value="1"/>
</dbReference>
<dbReference type="PANTHER" id="PTHR24223">
    <property type="entry name" value="ATP-BINDING CASSETTE SUB-FAMILY C"/>
    <property type="match status" value="1"/>
</dbReference>
<feature type="transmembrane region" description="Helical" evidence="17">
    <location>
        <begin position="549"/>
        <end position="578"/>
    </location>
</feature>
<evidence type="ECO:0000256" key="3">
    <source>
        <dbReference type="ARBA" id="ARBA00009726"/>
    </source>
</evidence>
<feature type="transmembrane region" description="Helical" evidence="17">
    <location>
        <begin position="472"/>
        <end position="493"/>
    </location>
</feature>
<gene>
    <name evidence="20" type="ORF">BOX15_Mlig005571g1</name>
</gene>
<evidence type="ECO:0000256" key="16">
    <source>
        <dbReference type="SAM" id="MobiDB-lite"/>
    </source>
</evidence>
<evidence type="ECO:0000313" key="20">
    <source>
        <dbReference type="EMBL" id="PAA66539.1"/>
    </source>
</evidence>
<feature type="region of interest" description="Disordered" evidence="16">
    <location>
        <begin position="880"/>
        <end position="899"/>
    </location>
</feature>
<dbReference type="PROSITE" id="PS50893">
    <property type="entry name" value="ABC_TRANSPORTER_2"/>
    <property type="match status" value="2"/>
</dbReference>
<feature type="domain" description="ABC transporter" evidence="18">
    <location>
        <begin position="1323"/>
        <end position="1557"/>
    </location>
</feature>
<dbReference type="InterPro" id="IPR003439">
    <property type="entry name" value="ABC_transporter-like_ATP-bd"/>
</dbReference>
<dbReference type="Pfam" id="PF00664">
    <property type="entry name" value="ABC_membrane"/>
    <property type="match status" value="2"/>
</dbReference>
<proteinExistence type="inferred from homology"/>
<comment type="caution">
    <text evidence="20">The sequence shown here is derived from an EMBL/GenBank/DDBJ whole genome shotgun (WGS) entry which is preliminary data.</text>
</comment>
<comment type="similarity">
    <text evidence="3">Belongs to the ABC transporter superfamily. ABCC family. Conjugate transporter (TC 3.A.1.208) subfamily.</text>
</comment>
<dbReference type="FunFam" id="1.20.1560.10:FF:000020">
    <property type="entry name" value="ABC metal ion transporter"/>
    <property type="match status" value="1"/>
</dbReference>
<keyword evidence="13 17" id="KW-0472">Membrane</keyword>
<dbReference type="InterPro" id="IPR017871">
    <property type="entry name" value="ABC_transporter-like_CS"/>
</dbReference>
<evidence type="ECO:0000256" key="15">
    <source>
        <dbReference type="ARBA" id="ARBA00047523"/>
    </source>
</evidence>
<feature type="transmembrane region" description="Helical" evidence="17">
    <location>
        <begin position="444"/>
        <end position="466"/>
    </location>
</feature>
<dbReference type="Gene3D" id="1.20.1560.10">
    <property type="entry name" value="ABC transporter type 1, transmembrane domain"/>
    <property type="match status" value="2"/>
</dbReference>
<dbReference type="GO" id="GO:0005886">
    <property type="term" value="C:plasma membrane"/>
    <property type="evidence" value="ECO:0007669"/>
    <property type="project" value="UniProtKB-SubCell"/>
</dbReference>
<evidence type="ECO:0000256" key="4">
    <source>
        <dbReference type="ARBA" id="ARBA00022448"/>
    </source>
</evidence>
<keyword evidence="4" id="KW-0813">Transport</keyword>
<feature type="domain" description="ABC transmembrane type-1" evidence="19">
    <location>
        <begin position="338"/>
        <end position="615"/>
    </location>
</feature>
<evidence type="ECO:0000256" key="12">
    <source>
        <dbReference type="ARBA" id="ARBA00022989"/>
    </source>
</evidence>
<protein>
    <recommendedName>
        <fullName evidence="14">ABC-type glutathione-S-conjugate transporter</fullName>
        <ecNumber evidence="14">7.6.2.3</ecNumber>
    </recommendedName>
</protein>
<evidence type="ECO:0000313" key="21">
    <source>
        <dbReference type="Proteomes" id="UP000215902"/>
    </source>
</evidence>
<keyword evidence="5" id="KW-1003">Cell membrane</keyword>
<evidence type="ECO:0000256" key="13">
    <source>
        <dbReference type="ARBA" id="ARBA00023136"/>
    </source>
</evidence>
<dbReference type="SUPFAM" id="SSF52540">
    <property type="entry name" value="P-loop containing nucleoside triphosphate hydrolases"/>
    <property type="match status" value="2"/>
</dbReference>
<dbReference type="CDD" id="cd03244">
    <property type="entry name" value="ABCC_MRP_domain2"/>
    <property type="match status" value="1"/>
</dbReference>
<dbReference type="CDD" id="cd03250">
    <property type="entry name" value="ABCC_MRP_domain1"/>
    <property type="match status" value="1"/>
</dbReference>
<keyword evidence="11" id="KW-1278">Translocase</keyword>
<feature type="region of interest" description="Disordered" evidence="16">
    <location>
        <begin position="913"/>
        <end position="965"/>
    </location>
</feature>
<dbReference type="GO" id="GO:0016887">
    <property type="term" value="F:ATP hydrolysis activity"/>
    <property type="evidence" value="ECO:0007669"/>
    <property type="project" value="InterPro"/>
</dbReference>
<dbReference type="InterPro" id="IPR027417">
    <property type="entry name" value="P-loop_NTPase"/>
</dbReference>
<dbReference type="Proteomes" id="UP000215902">
    <property type="component" value="Unassembled WGS sequence"/>
</dbReference>
<feature type="transmembrane region" description="Helical" evidence="17">
    <location>
        <begin position="129"/>
        <end position="152"/>
    </location>
</feature>
<accession>A0A267F0B9</accession>
<feature type="transmembrane region" description="Helical" evidence="17">
    <location>
        <begin position="999"/>
        <end position="1019"/>
    </location>
</feature>
<dbReference type="GO" id="GO:0000323">
    <property type="term" value="C:lytic vacuole"/>
    <property type="evidence" value="ECO:0007669"/>
    <property type="project" value="UniProtKB-ARBA"/>
</dbReference>
<evidence type="ECO:0000256" key="10">
    <source>
        <dbReference type="ARBA" id="ARBA00022840"/>
    </source>
</evidence>
<feature type="transmembrane region" description="Helical" evidence="17">
    <location>
        <begin position="40"/>
        <end position="59"/>
    </location>
</feature>
<evidence type="ECO:0000256" key="17">
    <source>
        <dbReference type="SAM" id="Phobius"/>
    </source>
</evidence>
<dbReference type="InterPro" id="IPR005292">
    <property type="entry name" value="MRP"/>
</dbReference>
<feature type="transmembrane region" description="Helical" evidence="17">
    <location>
        <begin position="1144"/>
        <end position="1164"/>
    </location>
</feature>
<keyword evidence="8" id="KW-0677">Repeat</keyword>
<dbReference type="PROSITE" id="PS00211">
    <property type="entry name" value="ABC_TRANSPORTER_1"/>
    <property type="match status" value="2"/>
</dbReference>
<reference evidence="20 21" key="1">
    <citation type="submission" date="2017-06" db="EMBL/GenBank/DDBJ databases">
        <title>A platform for efficient transgenesis in Macrostomum lignano, a flatworm model organism for stem cell research.</title>
        <authorList>
            <person name="Berezikov E."/>
        </authorList>
    </citation>
    <scope>NUCLEOTIDE SEQUENCE [LARGE SCALE GENOMIC DNA]</scope>
    <source>
        <strain evidence="20">DV1</strain>
        <tissue evidence="20">Whole organism</tissue>
    </source>
</reference>
<feature type="transmembrane region" description="Helical" evidence="17">
    <location>
        <begin position="598"/>
        <end position="620"/>
    </location>
</feature>
<dbReference type="OrthoDB" id="6500128at2759"/>
<keyword evidence="7 17" id="KW-0812">Transmembrane</keyword>
<dbReference type="GO" id="GO:0005774">
    <property type="term" value="C:vacuolar membrane"/>
    <property type="evidence" value="ECO:0007669"/>
    <property type="project" value="UniProtKB-SubCell"/>
</dbReference>